<evidence type="ECO:0000313" key="2">
    <source>
        <dbReference type="Proteomes" id="UP000499080"/>
    </source>
</evidence>
<keyword evidence="2" id="KW-1185">Reference proteome</keyword>
<comment type="caution">
    <text evidence="1">The sequence shown here is derived from an EMBL/GenBank/DDBJ whole genome shotgun (WGS) entry which is preliminary data.</text>
</comment>
<feature type="non-terminal residue" evidence="1">
    <location>
        <position position="1"/>
    </location>
</feature>
<organism evidence="1 2">
    <name type="scientific">Araneus ventricosus</name>
    <name type="common">Orbweaver spider</name>
    <name type="synonym">Epeira ventricosa</name>
    <dbReference type="NCBI Taxonomy" id="182803"/>
    <lineage>
        <taxon>Eukaryota</taxon>
        <taxon>Metazoa</taxon>
        <taxon>Ecdysozoa</taxon>
        <taxon>Arthropoda</taxon>
        <taxon>Chelicerata</taxon>
        <taxon>Arachnida</taxon>
        <taxon>Araneae</taxon>
        <taxon>Araneomorphae</taxon>
        <taxon>Entelegynae</taxon>
        <taxon>Araneoidea</taxon>
        <taxon>Araneidae</taxon>
        <taxon>Araneus</taxon>
    </lineage>
</organism>
<dbReference type="EMBL" id="BGPR01012798">
    <property type="protein sequence ID" value="GBN57725.1"/>
    <property type="molecule type" value="Genomic_DNA"/>
</dbReference>
<accession>A0A4Y2Q0N3</accession>
<name>A0A4Y2Q0N3_ARAVE</name>
<dbReference type="Proteomes" id="UP000499080">
    <property type="component" value="Unassembled WGS sequence"/>
</dbReference>
<protein>
    <submittedName>
        <fullName evidence="1">Uncharacterized protein</fullName>
    </submittedName>
</protein>
<reference evidence="1 2" key="1">
    <citation type="journal article" date="2019" name="Sci. Rep.">
        <title>Orb-weaving spider Araneus ventricosus genome elucidates the spidroin gene catalogue.</title>
        <authorList>
            <person name="Kono N."/>
            <person name="Nakamura H."/>
            <person name="Ohtoshi R."/>
            <person name="Moran D.A.P."/>
            <person name="Shinohara A."/>
            <person name="Yoshida Y."/>
            <person name="Fujiwara M."/>
            <person name="Mori M."/>
            <person name="Tomita M."/>
            <person name="Arakawa K."/>
        </authorList>
    </citation>
    <scope>NUCLEOTIDE SEQUENCE [LARGE SCALE GENOMIC DNA]</scope>
</reference>
<gene>
    <name evidence="1" type="ORF">AVEN_58148_1</name>
</gene>
<evidence type="ECO:0000313" key="1">
    <source>
        <dbReference type="EMBL" id="GBN57725.1"/>
    </source>
</evidence>
<sequence length="57" mass="5956">NQHGEGGVVLEMGVLVTKGLKACLGGGVWYCYFCLGGEIGLKVIRPKVLPGCEDYGA</sequence>
<proteinExistence type="predicted"/>
<dbReference type="AlphaFoldDB" id="A0A4Y2Q0N3"/>